<dbReference type="EMBL" id="KQ779356">
    <property type="protein sequence ID" value="OAD51984.1"/>
    <property type="molecule type" value="Genomic_DNA"/>
</dbReference>
<reference evidence="1 2" key="1">
    <citation type="submission" date="2015-07" db="EMBL/GenBank/DDBJ databases">
        <title>The genome of Eufriesea mexicana.</title>
        <authorList>
            <person name="Pan H."/>
            <person name="Kapheim K."/>
        </authorList>
    </citation>
    <scope>NUCLEOTIDE SEQUENCE [LARGE SCALE GENOMIC DNA]</scope>
    <source>
        <strain evidence="1">0111107269</strain>
        <tissue evidence="1">Whole body</tissue>
    </source>
</reference>
<name>A0A310SAR7_9HYME</name>
<sequence length="70" mass="8524">MYIQIPFICKWASTRFHQCGLMEKFEVRKYFWNAFLFNLVLDDEDFSDELEKNASSKQNVTLKIQIRLER</sequence>
<evidence type="ECO:0000313" key="2">
    <source>
        <dbReference type="Proteomes" id="UP000250275"/>
    </source>
</evidence>
<evidence type="ECO:0000313" key="1">
    <source>
        <dbReference type="EMBL" id="OAD51984.1"/>
    </source>
</evidence>
<protein>
    <submittedName>
        <fullName evidence="1">Uncharacterized protein</fullName>
    </submittedName>
</protein>
<proteinExistence type="predicted"/>
<dbReference type="Proteomes" id="UP000250275">
    <property type="component" value="Unassembled WGS sequence"/>
</dbReference>
<gene>
    <name evidence="1" type="ORF">WN48_03536</name>
</gene>
<accession>A0A310SAR7</accession>
<dbReference type="AlphaFoldDB" id="A0A310SAR7"/>
<organism evidence="1 2">
    <name type="scientific">Eufriesea mexicana</name>
    <dbReference type="NCBI Taxonomy" id="516756"/>
    <lineage>
        <taxon>Eukaryota</taxon>
        <taxon>Metazoa</taxon>
        <taxon>Ecdysozoa</taxon>
        <taxon>Arthropoda</taxon>
        <taxon>Hexapoda</taxon>
        <taxon>Insecta</taxon>
        <taxon>Pterygota</taxon>
        <taxon>Neoptera</taxon>
        <taxon>Endopterygota</taxon>
        <taxon>Hymenoptera</taxon>
        <taxon>Apocrita</taxon>
        <taxon>Aculeata</taxon>
        <taxon>Apoidea</taxon>
        <taxon>Anthophila</taxon>
        <taxon>Apidae</taxon>
        <taxon>Eufriesea</taxon>
    </lineage>
</organism>
<keyword evidence="2" id="KW-1185">Reference proteome</keyword>